<dbReference type="EC" id="2.1.1.37" evidence="1"/>
<dbReference type="AlphaFoldDB" id="A0A5E5PCI2"/>
<proteinExistence type="predicted"/>
<dbReference type="GO" id="GO:0003886">
    <property type="term" value="F:DNA (cytosine-5-)-methyltransferase activity"/>
    <property type="evidence" value="ECO:0007669"/>
    <property type="project" value="UniProtKB-EC"/>
</dbReference>
<protein>
    <submittedName>
        <fullName evidence="1">Modification methylase BanI</fullName>
        <ecNumber evidence="1">2.1.1.37</ecNumber>
    </submittedName>
</protein>
<name>A0A5E5PCI2_9BURK</name>
<accession>A0A5E5PCI2</accession>
<evidence type="ECO:0000313" key="2">
    <source>
        <dbReference type="Proteomes" id="UP000364291"/>
    </source>
</evidence>
<keyword evidence="1" id="KW-0489">Methyltransferase</keyword>
<gene>
    <name evidence="1" type="primary">banIM</name>
    <name evidence="1" type="ORF">PAP18089_05066</name>
</gene>
<dbReference type="Proteomes" id="UP000364291">
    <property type="component" value="Unassembled WGS sequence"/>
</dbReference>
<dbReference type="EMBL" id="CABPSX010000015">
    <property type="protein sequence ID" value="VVG74054.1"/>
    <property type="molecule type" value="Genomic_DNA"/>
</dbReference>
<dbReference type="GO" id="GO:0032259">
    <property type="term" value="P:methylation"/>
    <property type="evidence" value="ECO:0007669"/>
    <property type="project" value="UniProtKB-KW"/>
</dbReference>
<sequence>MRQNEIILGDCRPLRYLSVCSGIEAATCAWHPLGERIESVENMEIEKAA</sequence>
<keyword evidence="1" id="KW-0808">Transferase</keyword>
<organism evidence="1 2">
    <name type="scientific">Pandoraea apista</name>
    <dbReference type="NCBI Taxonomy" id="93218"/>
    <lineage>
        <taxon>Bacteria</taxon>
        <taxon>Pseudomonadati</taxon>
        <taxon>Pseudomonadota</taxon>
        <taxon>Betaproteobacteria</taxon>
        <taxon>Burkholderiales</taxon>
        <taxon>Burkholderiaceae</taxon>
        <taxon>Pandoraea</taxon>
    </lineage>
</organism>
<reference evidence="1 2" key="1">
    <citation type="submission" date="2019-08" db="EMBL/GenBank/DDBJ databases">
        <authorList>
            <person name="Peeters C."/>
        </authorList>
    </citation>
    <scope>NUCLEOTIDE SEQUENCE [LARGE SCALE GENOMIC DNA]</scope>
    <source>
        <strain evidence="1 2">LMG 18089</strain>
    </source>
</reference>
<evidence type="ECO:0000313" key="1">
    <source>
        <dbReference type="EMBL" id="VVG74054.1"/>
    </source>
</evidence>
<dbReference type="RefSeq" id="WP_191624858.1">
    <property type="nucleotide sequence ID" value="NZ_CABPSX010000015.1"/>
</dbReference>